<feature type="signal peptide" evidence="1">
    <location>
        <begin position="1"/>
        <end position="33"/>
    </location>
</feature>
<evidence type="ECO:0000256" key="1">
    <source>
        <dbReference type="SAM" id="SignalP"/>
    </source>
</evidence>
<keyword evidence="1" id="KW-0732">Signal</keyword>
<name>A0ABY4C118_9MICO</name>
<gene>
    <name evidence="2" type="ORF">MTO99_16020</name>
</gene>
<evidence type="ECO:0000313" key="3">
    <source>
        <dbReference type="Proteomes" id="UP000832097"/>
    </source>
</evidence>
<organism evidence="2 3">
    <name type="scientific">Agromyces larvae</name>
    <dbReference type="NCBI Taxonomy" id="2929802"/>
    <lineage>
        <taxon>Bacteria</taxon>
        <taxon>Bacillati</taxon>
        <taxon>Actinomycetota</taxon>
        <taxon>Actinomycetes</taxon>
        <taxon>Micrococcales</taxon>
        <taxon>Microbacteriaceae</taxon>
        <taxon>Agromyces</taxon>
    </lineage>
</organism>
<feature type="chain" id="PRO_5045582444" evidence="1">
    <location>
        <begin position="34"/>
        <end position="436"/>
    </location>
</feature>
<keyword evidence="3" id="KW-1185">Reference proteome</keyword>
<dbReference type="Pfam" id="PF01547">
    <property type="entry name" value="SBP_bac_1"/>
    <property type="match status" value="1"/>
</dbReference>
<dbReference type="PANTHER" id="PTHR43649">
    <property type="entry name" value="ARABINOSE-BINDING PROTEIN-RELATED"/>
    <property type="match status" value="1"/>
</dbReference>
<proteinExistence type="predicted"/>
<reference evidence="2 3" key="1">
    <citation type="submission" date="2022-03" db="EMBL/GenBank/DDBJ databases">
        <title>Mucilaginibacter sp. isolated from the gut of Protaetia brevitarsis seulensis larvae.</title>
        <authorList>
            <person name="Won M."/>
            <person name="Kim S.-J."/>
            <person name="Kwon S.-W."/>
        </authorList>
    </citation>
    <scope>NUCLEOTIDE SEQUENCE [LARGE SCALE GENOMIC DNA]</scope>
    <source>
        <strain evidence="2 3">CFWR-12</strain>
    </source>
</reference>
<dbReference type="SUPFAM" id="SSF53850">
    <property type="entry name" value="Periplasmic binding protein-like II"/>
    <property type="match status" value="1"/>
</dbReference>
<protein>
    <submittedName>
        <fullName evidence="2">Sugar ABC transporter substrate-binding protein</fullName>
    </submittedName>
</protein>
<dbReference type="EMBL" id="CP094528">
    <property type="protein sequence ID" value="UOE43663.1"/>
    <property type="molecule type" value="Genomic_DNA"/>
</dbReference>
<dbReference type="InterPro" id="IPR050490">
    <property type="entry name" value="Bact_solute-bd_prot1"/>
</dbReference>
<accession>A0ABY4C118</accession>
<dbReference type="PANTHER" id="PTHR43649:SF11">
    <property type="entry name" value="ABC TRANSPORTER SUBSTRATE-BINDING PROTEIN YESO-RELATED"/>
    <property type="match status" value="1"/>
</dbReference>
<dbReference type="Gene3D" id="3.40.190.10">
    <property type="entry name" value="Periplasmic binding protein-like II"/>
    <property type="match status" value="2"/>
</dbReference>
<evidence type="ECO:0000313" key="2">
    <source>
        <dbReference type="EMBL" id="UOE43663.1"/>
    </source>
</evidence>
<sequence>MTRPSRTVARHAALGLALTGALLLTACSGQAPAADGGFDPDEEIELHIAWWGNDERAAIMADAIDLFEAEYPNITVVEEPVGAPDDLFNRLATDFASNTAPDVFALGGAKPQEYGAAGALLDLSTVADQLDTSKYPDFTLTNATVDDTLYGLPTGGNAIGALINVDLFTQAGVPVPSDDWTWEDLADAANQISAELPGVVGLDLRIQDILGTYIAQYSEDGIYDWDGELATDAETVQQWYEYEQSLVESGGLPDPSTIVEHWNVTPDLTLFGTGKAAISFAYNNQIGSYAAGTGGADVQIIAPPSSTGVSGVSVLPSQFWSIASGSKHPEAAALLVDWLLNQPEPAKLILANRGLPFNPDTLAVVKPLLAPADAQSAEYLEKVLEVGVVAPPQPAGGSILNELSQRIESDILFGKTSAADGAKQWIDELGTSLAND</sequence>
<dbReference type="CDD" id="cd13585">
    <property type="entry name" value="PBP2_TMBP_like"/>
    <property type="match status" value="1"/>
</dbReference>
<dbReference type="RefSeq" id="WP_243554821.1">
    <property type="nucleotide sequence ID" value="NZ_CP094528.1"/>
</dbReference>
<dbReference type="PROSITE" id="PS51257">
    <property type="entry name" value="PROKAR_LIPOPROTEIN"/>
    <property type="match status" value="1"/>
</dbReference>
<dbReference type="InterPro" id="IPR006059">
    <property type="entry name" value="SBP"/>
</dbReference>
<dbReference type="Proteomes" id="UP000832097">
    <property type="component" value="Chromosome"/>
</dbReference>